<feature type="binding site" evidence="7">
    <location>
        <position position="71"/>
    </location>
    <ligand>
        <name>Zn(2+)</name>
        <dbReference type="ChEBI" id="CHEBI:29105"/>
    </ligand>
</feature>
<keyword evidence="3 7" id="KW-0378">Hydrolase</keyword>
<feature type="binding site" evidence="7">
    <location>
        <position position="302"/>
    </location>
    <ligand>
        <name>Zn(2+)</name>
        <dbReference type="ChEBI" id="CHEBI:29105"/>
    </ligand>
</feature>
<feature type="binding site" evidence="7">
    <location>
        <position position="73"/>
    </location>
    <ligand>
        <name>Zn(2+)</name>
        <dbReference type="ChEBI" id="CHEBI:29105"/>
    </ligand>
</feature>
<feature type="binding site" evidence="7">
    <location>
        <position position="306"/>
    </location>
    <ligand>
        <name>N-formimidoyl-L-glutamate</name>
        <dbReference type="ChEBI" id="CHEBI:58928"/>
    </ligand>
</feature>
<feature type="binding site" evidence="7">
    <location>
        <position position="80"/>
    </location>
    <ligand>
        <name>4-imidazolone-5-propanoate</name>
        <dbReference type="ChEBI" id="CHEBI:77893"/>
    </ligand>
</feature>
<gene>
    <name evidence="7 9" type="primary">hutI</name>
    <name evidence="9" type="ORF">AAME72_04735</name>
</gene>
<feature type="binding site" evidence="7">
    <location>
        <position position="228"/>
    </location>
    <ligand>
        <name>Zn(2+)</name>
        <dbReference type="ChEBI" id="CHEBI:29105"/>
    </ligand>
</feature>
<feature type="binding site" evidence="7">
    <location>
        <position position="302"/>
    </location>
    <ligand>
        <name>Fe(3+)</name>
        <dbReference type="ChEBI" id="CHEBI:29034"/>
    </ligand>
</feature>
<feature type="binding site" evidence="7">
    <location>
        <position position="228"/>
    </location>
    <ligand>
        <name>Fe(3+)</name>
        <dbReference type="ChEBI" id="CHEBI:29034"/>
    </ligand>
</feature>
<keyword evidence="2 7" id="KW-0479">Metal-binding</keyword>
<evidence type="ECO:0000256" key="5">
    <source>
        <dbReference type="ARBA" id="ARBA00022833"/>
    </source>
</evidence>
<feature type="binding site" evidence="7">
    <location>
        <position position="138"/>
    </location>
    <ligand>
        <name>N-formimidoyl-L-glutamate</name>
        <dbReference type="ChEBI" id="CHEBI:58928"/>
    </ligand>
</feature>
<feature type="binding site" evidence="7">
    <location>
        <position position="73"/>
    </location>
    <ligand>
        <name>Fe(3+)</name>
        <dbReference type="ChEBI" id="CHEBI:29034"/>
    </ligand>
</feature>
<dbReference type="SUPFAM" id="SSF51556">
    <property type="entry name" value="Metallo-dependent hydrolases"/>
    <property type="match status" value="1"/>
</dbReference>
<dbReference type="Pfam" id="PF01979">
    <property type="entry name" value="Amidohydro_1"/>
    <property type="match status" value="1"/>
</dbReference>
<comment type="similarity">
    <text evidence="7">Belongs to the metallo-dependent hydrolases superfamily. HutI family.</text>
</comment>
<feature type="binding site" evidence="7">
    <location>
        <position position="138"/>
    </location>
    <ligand>
        <name>4-imidazolone-5-propanoate</name>
        <dbReference type="ChEBI" id="CHEBI:77893"/>
    </ligand>
</feature>
<feature type="binding site" evidence="7">
    <location>
        <position position="165"/>
    </location>
    <ligand>
        <name>4-imidazolone-5-propanoate</name>
        <dbReference type="ChEBI" id="CHEBI:77893"/>
    </ligand>
</feature>
<dbReference type="PANTHER" id="PTHR42752:SF1">
    <property type="entry name" value="IMIDAZOLONEPROPIONASE-RELATED"/>
    <property type="match status" value="1"/>
</dbReference>
<comment type="cofactor">
    <cofactor evidence="7">
        <name>Zn(2+)</name>
        <dbReference type="ChEBI" id="CHEBI:29105"/>
    </cofactor>
    <cofactor evidence="7">
        <name>Fe(3+)</name>
        <dbReference type="ChEBI" id="CHEBI:29034"/>
    </cofactor>
    <text evidence="7">Binds 1 zinc or iron ion per subunit.</text>
</comment>
<name>A0AAU7GGB1_9MICO</name>
<dbReference type="GO" id="GO:0019556">
    <property type="term" value="P:L-histidine catabolic process to glutamate and formamide"/>
    <property type="evidence" value="ECO:0007669"/>
    <property type="project" value="UniProtKB-UniRule"/>
</dbReference>
<feature type="binding site" evidence="7">
    <location>
        <position position="307"/>
    </location>
    <ligand>
        <name>4-imidazolone-5-propanoate</name>
        <dbReference type="ChEBI" id="CHEBI:77893"/>
    </ligand>
</feature>
<evidence type="ECO:0000259" key="8">
    <source>
        <dbReference type="Pfam" id="PF01979"/>
    </source>
</evidence>
<dbReference type="InterPro" id="IPR032466">
    <property type="entry name" value="Metal_Hydrolase"/>
</dbReference>
<dbReference type="GO" id="GO:0005506">
    <property type="term" value="F:iron ion binding"/>
    <property type="evidence" value="ECO:0007669"/>
    <property type="project" value="UniProtKB-UniRule"/>
</dbReference>
<keyword evidence="7" id="KW-0963">Cytoplasm</keyword>
<evidence type="ECO:0000256" key="4">
    <source>
        <dbReference type="ARBA" id="ARBA00022808"/>
    </source>
</evidence>
<evidence type="ECO:0000256" key="1">
    <source>
        <dbReference type="ARBA" id="ARBA00012864"/>
    </source>
</evidence>
<dbReference type="FunFam" id="3.20.20.140:FF:000007">
    <property type="entry name" value="Imidazolonepropionase"/>
    <property type="match status" value="1"/>
</dbReference>
<comment type="pathway">
    <text evidence="7">Amino-acid degradation; L-histidine degradation into L-glutamate; N-formimidoyl-L-glutamate from L-histidine: step 3/3.</text>
</comment>
<dbReference type="InterPro" id="IPR006680">
    <property type="entry name" value="Amidohydro-rel"/>
</dbReference>
<dbReference type="Gene3D" id="3.20.20.140">
    <property type="entry name" value="Metal-dependent hydrolases"/>
    <property type="match status" value="1"/>
</dbReference>
<dbReference type="EMBL" id="CP157390">
    <property type="protein sequence ID" value="XBM49168.1"/>
    <property type="molecule type" value="Genomic_DNA"/>
</dbReference>
<dbReference type="PANTHER" id="PTHR42752">
    <property type="entry name" value="IMIDAZOLONEPROPIONASE"/>
    <property type="match status" value="1"/>
</dbReference>
<organism evidence="9">
    <name type="scientific">Leifsonia sp. NPDC080035</name>
    <dbReference type="NCBI Taxonomy" id="3143936"/>
    <lineage>
        <taxon>Bacteria</taxon>
        <taxon>Bacillati</taxon>
        <taxon>Actinomycetota</taxon>
        <taxon>Actinomycetes</taxon>
        <taxon>Micrococcales</taxon>
        <taxon>Microbacteriaceae</taxon>
        <taxon>Leifsonia</taxon>
    </lineage>
</organism>
<feature type="domain" description="Amidohydrolase-related" evidence="8">
    <location>
        <begin position="63"/>
        <end position="364"/>
    </location>
</feature>
<reference evidence="9" key="1">
    <citation type="submission" date="2024-05" db="EMBL/GenBank/DDBJ databases">
        <title>The Natural Products Discovery Center: Release of the First 8490 Sequenced Strains for Exploring Actinobacteria Biosynthetic Diversity.</title>
        <authorList>
            <person name="Kalkreuter E."/>
            <person name="Kautsar S.A."/>
            <person name="Yang D."/>
            <person name="Bader C.D."/>
            <person name="Teijaro C.N."/>
            <person name="Fluegel L."/>
            <person name="Davis C.M."/>
            <person name="Simpson J.R."/>
            <person name="Lauterbach L."/>
            <person name="Steele A.D."/>
            <person name="Gui C."/>
            <person name="Meng S."/>
            <person name="Li G."/>
            <person name="Viehrig K."/>
            <person name="Ye F."/>
            <person name="Su P."/>
            <person name="Kiefer A.F."/>
            <person name="Nichols A."/>
            <person name="Cepeda A.J."/>
            <person name="Yan W."/>
            <person name="Fan B."/>
            <person name="Jiang Y."/>
            <person name="Adhikari A."/>
            <person name="Zheng C.-J."/>
            <person name="Schuster L."/>
            <person name="Cowan T.M."/>
            <person name="Smanski M.J."/>
            <person name="Chevrette M.G."/>
            <person name="de Carvalho L.P.S."/>
            <person name="Shen B."/>
        </authorList>
    </citation>
    <scope>NUCLEOTIDE SEQUENCE</scope>
    <source>
        <strain evidence="9">NPDC080035</strain>
    </source>
</reference>
<evidence type="ECO:0000313" key="9">
    <source>
        <dbReference type="EMBL" id="XBM49168.1"/>
    </source>
</evidence>
<evidence type="ECO:0000256" key="3">
    <source>
        <dbReference type="ARBA" id="ARBA00022801"/>
    </source>
</evidence>
<dbReference type="Gene3D" id="2.30.40.10">
    <property type="entry name" value="Urease, subunit C, domain 1"/>
    <property type="match status" value="1"/>
</dbReference>
<dbReference type="RefSeq" id="WP_348789087.1">
    <property type="nucleotide sequence ID" value="NZ_CP157390.1"/>
</dbReference>
<dbReference type="InterPro" id="IPR011059">
    <property type="entry name" value="Metal-dep_hydrolase_composite"/>
</dbReference>
<evidence type="ECO:0000256" key="2">
    <source>
        <dbReference type="ARBA" id="ARBA00022723"/>
    </source>
</evidence>
<comment type="function">
    <text evidence="7">Catalyzes the hydrolytic cleavage of the carbon-nitrogen bond in imidazolone-5-propanoate to yield N-formimidoyl-L-glutamate. It is the third step in the universal histidine degradation pathway.</text>
</comment>
<comment type="catalytic activity">
    <reaction evidence="7">
        <text>4-imidazolone-5-propanoate + H2O = N-formimidoyl-L-glutamate</text>
        <dbReference type="Rhea" id="RHEA:23660"/>
        <dbReference type="ChEBI" id="CHEBI:15377"/>
        <dbReference type="ChEBI" id="CHEBI:58928"/>
        <dbReference type="ChEBI" id="CHEBI:77893"/>
        <dbReference type="EC" id="3.5.2.7"/>
    </reaction>
</comment>
<dbReference type="AlphaFoldDB" id="A0AAU7GGB1"/>
<dbReference type="GO" id="GO:0008270">
    <property type="term" value="F:zinc ion binding"/>
    <property type="evidence" value="ECO:0007669"/>
    <property type="project" value="UniProtKB-UniRule"/>
</dbReference>
<dbReference type="InterPro" id="IPR005920">
    <property type="entry name" value="HutI"/>
</dbReference>
<evidence type="ECO:0000256" key="7">
    <source>
        <dbReference type="HAMAP-Rule" id="MF_00372"/>
    </source>
</evidence>
<dbReference type="GO" id="GO:0005737">
    <property type="term" value="C:cytoplasm"/>
    <property type="evidence" value="ECO:0007669"/>
    <property type="project" value="UniProtKB-SubCell"/>
</dbReference>
<feature type="binding site" evidence="7">
    <location>
        <position position="231"/>
    </location>
    <ligand>
        <name>4-imidazolone-5-propanoate</name>
        <dbReference type="ChEBI" id="CHEBI:77893"/>
    </ligand>
</feature>
<keyword evidence="6 7" id="KW-0408">Iron</keyword>
<feature type="binding site" evidence="7">
    <location>
        <position position="71"/>
    </location>
    <ligand>
        <name>Fe(3+)</name>
        <dbReference type="ChEBI" id="CHEBI:29034"/>
    </ligand>
</feature>
<dbReference type="GO" id="GO:0050480">
    <property type="term" value="F:imidazolonepropionase activity"/>
    <property type="evidence" value="ECO:0007669"/>
    <property type="project" value="UniProtKB-UniRule"/>
</dbReference>
<dbReference type="SUPFAM" id="SSF51338">
    <property type="entry name" value="Composite domain of metallo-dependent hydrolases"/>
    <property type="match status" value="1"/>
</dbReference>
<sequence>MSRATLLTGIGELVTLDPEHAGPLGIVADAALLEVDGRVVWTGPASAAPRDVDEVVDAGGAAVIPGFVDSHTHLVFGGDRSAEFEARMAGRPYSAGGIRSTVAATRAASEGELRSRLARFVAELEAQGTTTFEIKSGYGLTVEDEERLLRLAGEVTDETTFLGAHVVPPEYAEDPQAYVELVTGPMLDACAPHARWIDVFCESGAFTVEQSRRILAAGASRGLGVRLHASQLGPGDGVALAVELDAASVDHCTYLTDADVAALAGSSTVATLLPGVEFSTRQPYPDARRLIEAGVRVALASDCNPGSSFTSSMPFCIAVAVREMGMTVAEALRAATLGGAEALRRTDVGHLRPGARADYVVLDAPSHVHLAYRPGVPLVARTHRARP</sequence>
<accession>A0AAU7GGB1</accession>
<dbReference type="HAMAP" id="MF_00372">
    <property type="entry name" value="HutI"/>
    <property type="match status" value="1"/>
</dbReference>
<protein>
    <recommendedName>
        <fullName evidence="1 7">Imidazolonepropionase</fullName>
        <ecNumber evidence="1 7">3.5.2.7</ecNumber>
    </recommendedName>
    <alternativeName>
        <fullName evidence="7">Imidazolone-5-propionate hydrolase</fullName>
    </alternativeName>
</protein>
<dbReference type="EC" id="3.5.2.7" evidence="1 7"/>
<comment type="subcellular location">
    <subcellularLocation>
        <location evidence="7">Cytoplasm</location>
    </subcellularLocation>
</comment>
<dbReference type="NCBIfam" id="TIGR01224">
    <property type="entry name" value="hutI"/>
    <property type="match status" value="1"/>
</dbReference>
<feature type="binding site" evidence="7">
    <location>
        <position position="304"/>
    </location>
    <ligand>
        <name>N-formimidoyl-L-glutamate</name>
        <dbReference type="ChEBI" id="CHEBI:58928"/>
    </ligand>
</feature>
<proteinExistence type="inferred from homology"/>
<keyword evidence="5 7" id="KW-0862">Zinc</keyword>
<evidence type="ECO:0000256" key="6">
    <source>
        <dbReference type="ARBA" id="ARBA00023004"/>
    </source>
</evidence>
<keyword evidence="4 7" id="KW-0369">Histidine metabolism</keyword>